<accession>A0A5M3WUZ8</accession>
<dbReference type="SUPFAM" id="SSF52499">
    <property type="entry name" value="Isochorismatase-like hydrolases"/>
    <property type="match status" value="1"/>
</dbReference>
<dbReference type="InterPro" id="IPR050272">
    <property type="entry name" value="Isochorismatase-like_hydrls"/>
</dbReference>
<comment type="caution">
    <text evidence="3">The sequence shown here is derived from an EMBL/GenBank/DDBJ whole genome shotgun (WGS) entry which is preliminary data.</text>
</comment>
<dbReference type="AlphaFoldDB" id="A0A5M3WUZ8"/>
<gene>
    <name evidence="3" type="ORF">Amac_061270</name>
</gene>
<feature type="domain" description="Isochorismatase-like" evidence="2">
    <location>
        <begin position="15"/>
        <end position="103"/>
    </location>
</feature>
<reference evidence="3 4" key="1">
    <citation type="submission" date="2019-10" db="EMBL/GenBank/DDBJ databases">
        <title>Whole genome shotgun sequence of Acrocarpospora macrocephala NBRC 16266.</title>
        <authorList>
            <person name="Ichikawa N."/>
            <person name="Kimura A."/>
            <person name="Kitahashi Y."/>
            <person name="Komaki H."/>
            <person name="Oguchi A."/>
        </authorList>
    </citation>
    <scope>NUCLEOTIDE SEQUENCE [LARGE SCALE GENOMIC DNA]</scope>
    <source>
        <strain evidence="3 4">NBRC 16266</strain>
    </source>
</reference>
<dbReference type="CDD" id="cd00431">
    <property type="entry name" value="cysteine_hydrolases"/>
    <property type="match status" value="1"/>
</dbReference>
<evidence type="ECO:0000259" key="2">
    <source>
        <dbReference type="Pfam" id="PF00857"/>
    </source>
</evidence>
<name>A0A5M3WUZ8_9ACTN</name>
<dbReference type="Proteomes" id="UP000331127">
    <property type="component" value="Unassembled WGS sequence"/>
</dbReference>
<dbReference type="InterPro" id="IPR000868">
    <property type="entry name" value="Isochorismatase-like_dom"/>
</dbReference>
<dbReference type="EMBL" id="BLAE01000036">
    <property type="protein sequence ID" value="GES12530.1"/>
    <property type="molecule type" value="Genomic_DNA"/>
</dbReference>
<evidence type="ECO:0000313" key="4">
    <source>
        <dbReference type="Proteomes" id="UP000331127"/>
    </source>
</evidence>
<organism evidence="3 4">
    <name type="scientific">Acrocarpospora macrocephala</name>
    <dbReference type="NCBI Taxonomy" id="150177"/>
    <lineage>
        <taxon>Bacteria</taxon>
        <taxon>Bacillati</taxon>
        <taxon>Actinomycetota</taxon>
        <taxon>Actinomycetes</taxon>
        <taxon>Streptosporangiales</taxon>
        <taxon>Streptosporangiaceae</taxon>
        <taxon>Acrocarpospora</taxon>
    </lineage>
</organism>
<dbReference type="RefSeq" id="WP_155357833.1">
    <property type="nucleotide sequence ID" value="NZ_BAAAHL010000021.1"/>
</dbReference>
<dbReference type="PANTHER" id="PTHR43540">
    <property type="entry name" value="PEROXYUREIDOACRYLATE/UREIDOACRYLATE AMIDOHYDROLASE-RELATED"/>
    <property type="match status" value="1"/>
</dbReference>
<dbReference type="OrthoDB" id="3174612at2"/>
<feature type="domain" description="Isochorismatase-like" evidence="2">
    <location>
        <begin position="118"/>
        <end position="207"/>
    </location>
</feature>
<dbReference type="InterPro" id="IPR036380">
    <property type="entry name" value="Isochorismatase-like_sf"/>
</dbReference>
<dbReference type="PANTHER" id="PTHR43540:SF6">
    <property type="entry name" value="ISOCHORISMATASE-LIKE DOMAIN-CONTAINING PROTEIN"/>
    <property type="match status" value="1"/>
</dbReference>
<proteinExistence type="predicted"/>
<dbReference type="Pfam" id="PF00857">
    <property type="entry name" value="Isochorismatase"/>
    <property type="match status" value="2"/>
</dbReference>
<dbReference type="GO" id="GO:0016787">
    <property type="term" value="F:hydrolase activity"/>
    <property type="evidence" value="ECO:0007669"/>
    <property type="project" value="UniProtKB-KW"/>
</dbReference>
<evidence type="ECO:0000313" key="3">
    <source>
        <dbReference type="EMBL" id="GES12530.1"/>
    </source>
</evidence>
<sequence>MSIDPHLVPHWDTVALVTIDVQRDFLSESPYGIAGTTEILPNLGILAKAFRGAGRPIVHIVRIYEPGGGNADLVRRSLLGGGARIAAPGSEGSQLAPGLAPDAAPELDHARLLAGETQELGPREYAIFKPRWGAFYQTPLQDELHRLGVDSIVFAGCNFPNCPRASIIQASERDYRVIVATDALSQGSEQGLREVSRMGVQLMTTDDVVNALG</sequence>
<keyword evidence="1 3" id="KW-0378">Hydrolase</keyword>
<keyword evidence="4" id="KW-1185">Reference proteome</keyword>
<dbReference type="Gene3D" id="3.40.50.850">
    <property type="entry name" value="Isochorismatase-like"/>
    <property type="match status" value="1"/>
</dbReference>
<evidence type="ECO:0000256" key="1">
    <source>
        <dbReference type="ARBA" id="ARBA00022801"/>
    </source>
</evidence>
<protein>
    <submittedName>
        <fullName evidence="3">Hypothetical isochorismatase hydrolase</fullName>
    </submittedName>
</protein>